<evidence type="ECO:0000256" key="1">
    <source>
        <dbReference type="SAM" id="Phobius"/>
    </source>
</evidence>
<dbReference type="PANTHER" id="PTHR42698">
    <property type="entry name" value="GTPASE ERA"/>
    <property type="match status" value="1"/>
</dbReference>
<feature type="transmembrane region" description="Helical" evidence="1">
    <location>
        <begin position="379"/>
        <end position="403"/>
    </location>
</feature>
<dbReference type="Proteomes" id="UP000321720">
    <property type="component" value="Unassembled WGS sequence"/>
</dbReference>
<evidence type="ECO:0000313" key="3">
    <source>
        <dbReference type="EMBL" id="GEL94742.1"/>
    </source>
</evidence>
<sequence length="489" mass="50462">MSSGEQTAELLARADRLDEAMRLADGRLDPAAVDDAHTALGRVRERLALGVDSTVVALLGGTGSGKSSLFNAISGLGFSEVGVRRPTTALVAACVWGHPVDPLLDWLGVDSDRRIARESVLDGDDEAALRGLVLLDLPDHDSIEQRHRDVVDALLPQADLLVWVVDPQKYADDALHSGYLRGLVGHDTSMLVLLNQSDTVRDQDLGPLLADVGRLLADDGLPDVPVRAISALTGEGVPALRDALAAVVAQRSLAARRAGTELTVAATALADGLAPREPSPTVLTTTPVVDTLADAAGLVAVADAVAAAVRGRGSAAPVLAPVHGDAVELARSSWLAQACVGLPPRWTQEVGRRAAPAADLAAHVRGALDEVTITARRSWLAGALVVLAWVLGIGALAAAAVATGRVLGGADAWRGASAAAALVGAVLAVAAVVAARVVRRRAARLQAEQVRTNGRAAIERVVQADLVAPVTQVVDEHRRVRELVAAAAG</sequence>
<evidence type="ECO:0000313" key="4">
    <source>
        <dbReference type="Proteomes" id="UP000321720"/>
    </source>
</evidence>
<dbReference type="Gene3D" id="3.40.50.300">
    <property type="entry name" value="P-loop containing nucleotide triphosphate hydrolases"/>
    <property type="match status" value="1"/>
</dbReference>
<proteinExistence type="predicted"/>
<dbReference type="Pfam" id="PF01926">
    <property type="entry name" value="MMR_HSR1"/>
    <property type="match status" value="1"/>
</dbReference>
<keyword evidence="1" id="KW-1133">Transmembrane helix</keyword>
<dbReference type="RefSeq" id="WP_246117404.1">
    <property type="nucleotide sequence ID" value="NZ_BJWG01000005.1"/>
</dbReference>
<keyword evidence="4" id="KW-1185">Reference proteome</keyword>
<protein>
    <recommendedName>
        <fullName evidence="2">G domain-containing protein</fullName>
    </recommendedName>
</protein>
<feature type="domain" description="G" evidence="2">
    <location>
        <begin position="56"/>
        <end position="173"/>
    </location>
</feature>
<accession>A0A511J9T7</accession>
<dbReference type="GO" id="GO:0005525">
    <property type="term" value="F:GTP binding"/>
    <property type="evidence" value="ECO:0007669"/>
    <property type="project" value="InterPro"/>
</dbReference>
<dbReference type="PANTHER" id="PTHR42698:SF1">
    <property type="entry name" value="GTPASE ERA, MITOCHONDRIAL"/>
    <property type="match status" value="1"/>
</dbReference>
<dbReference type="InterPro" id="IPR006073">
    <property type="entry name" value="GTP-bd"/>
</dbReference>
<feature type="transmembrane region" description="Helical" evidence="1">
    <location>
        <begin position="415"/>
        <end position="438"/>
    </location>
</feature>
<comment type="caution">
    <text evidence="3">The sequence shown here is derived from an EMBL/GenBank/DDBJ whole genome shotgun (WGS) entry which is preliminary data.</text>
</comment>
<keyword evidence="1" id="KW-0472">Membrane</keyword>
<dbReference type="InterPro" id="IPR027417">
    <property type="entry name" value="P-loop_NTPase"/>
</dbReference>
<gene>
    <name evidence="3" type="ORF">CCO02nite_14000</name>
</gene>
<name>A0A511J9T7_9CELL</name>
<dbReference type="AlphaFoldDB" id="A0A511J9T7"/>
<dbReference type="GO" id="GO:0019843">
    <property type="term" value="F:rRNA binding"/>
    <property type="evidence" value="ECO:0007669"/>
    <property type="project" value="TreeGrafter"/>
</dbReference>
<dbReference type="GO" id="GO:0005829">
    <property type="term" value="C:cytosol"/>
    <property type="evidence" value="ECO:0007669"/>
    <property type="project" value="TreeGrafter"/>
</dbReference>
<dbReference type="InterPro" id="IPR005662">
    <property type="entry name" value="GTPase_Era-like"/>
</dbReference>
<dbReference type="SUPFAM" id="SSF52540">
    <property type="entry name" value="P-loop containing nucleoside triphosphate hydrolases"/>
    <property type="match status" value="1"/>
</dbReference>
<dbReference type="GO" id="GO:0000028">
    <property type="term" value="P:ribosomal small subunit assembly"/>
    <property type="evidence" value="ECO:0007669"/>
    <property type="project" value="TreeGrafter"/>
</dbReference>
<evidence type="ECO:0000259" key="2">
    <source>
        <dbReference type="Pfam" id="PF01926"/>
    </source>
</evidence>
<dbReference type="EMBL" id="BJWG01000005">
    <property type="protein sequence ID" value="GEL94742.1"/>
    <property type="molecule type" value="Genomic_DNA"/>
</dbReference>
<organism evidence="3 4">
    <name type="scientific">Cellulomonas composti</name>
    <dbReference type="NCBI Taxonomy" id="266130"/>
    <lineage>
        <taxon>Bacteria</taxon>
        <taxon>Bacillati</taxon>
        <taxon>Actinomycetota</taxon>
        <taxon>Actinomycetes</taxon>
        <taxon>Micrococcales</taxon>
        <taxon>Cellulomonadaceae</taxon>
        <taxon>Cellulomonas</taxon>
    </lineage>
</organism>
<keyword evidence="1" id="KW-0812">Transmembrane</keyword>
<reference evidence="3 4" key="1">
    <citation type="submission" date="2019-07" db="EMBL/GenBank/DDBJ databases">
        <title>Whole genome shotgun sequence of Cellulomonas composti NBRC 100758.</title>
        <authorList>
            <person name="Hosoyama A."/>
            <person name="Uohara A."/>
            <person name="Ohji S."/>
            <person name="Ichikawa N."/>
        </authorList>
    </citation>
    <scope>NUCLEOTIDE SEQUENCE [LARGE SCALE GENOMIC DNA]</scope>
    <source>
        <strain evidence="3 4">NBRC 100758</strain>
    </source>
</reference>
<dbReference type="GO" id="GO:0043024">
    <property type="term" value="F:ribosomal small subunit binding"/>
    <property type="evidence" value="ECO:0007669"/>
    <property type="project" value="TreeGrafter"/>
</dbReference>